<reference evidence="2" key="2">
    <citation type="submission" date="2020-09" db="EMBL/GenBank/DDBJ databases">
        <authorList>
            <person name="Sun Q."/>
            <person name="Kim S."/>
        </authorList>
    </citation>
    <scope>NUCLEOTIDE SEQUENCE</scope>
    <source>
        <strain evidence="2">KCTC 23224</strain>
    </source>
</reference>
<evidence type="ECO:0000313" key="3">
    <source>
        <dbReference type="Proteomes" id="UP000642809"/>
    </source>
</evidence>
<organism evidence="2 3">
    <name type="scientific">Mongoliitalea lutea</name>
    <dbReference type="NCBI Taxonomy" id="849756"/>
    <lineage>
        <taxon>Bacteria</taxon>
        <taxon>Pseudomonadati</taxon>
        <taxon>Bacteroidota</taxon>
        <taxon>Cytophagia</taxon>
        <taxon>Cytophagales</taxon>
        <taxon>Cyclobacteriaceae</taxon>
        <taxon>Mongoliitalea</taxon>
    </lineage>
</organism>
<dbReference type="AlphaFoldDB" id="A0A8J3CTZ0"/>
<evidence type="ECO:0000256" key="1">
    <source>
        <dbReference type="SAM" id="SignalP"/>
    </source>
</evidence>
<sequence>MKKITLIHLFCAIMSWTGVNAQSSSGNLLINNSSRTKIENPISIVHHFGDFKTGKNKIVFNLETKGFPTTSDGKEVAIIVFETIVKSNGRVISQSKGKPLPFFPGEMGMPIEAFDIISPIFLHQYGIDKSIRDNPKLNPVVDKGATYEVEVRAEVLNGNGKVDPAFLIIII</sequence>
<feature type="signal peptide" evidence="1">
    <location>
        <begin position="1"/>
        <end position="21"/>
    </location>
</feature>
<proteinExistence type="predicted"/>
<reference evidence="2" key="1">
    <citation type="journal article" date="2014" name="Int. J. Syst. Evol. Microbiol.">
        <title>Complete genome sequence of Corynebacterium casei LMG S-19264T (=DSM 44701T), isolated from a smear-ripened cheese.</title>
        <authorList>
            <consortium name="US DOE Joint Genome Institute (JGI-PGF)"/>
            <person name="Walter F."/>
            <person name="Albersmeier A."/>
            <person name="Kalinowski J."/>
            <person name="Ruckert C."/>
        </authorList>
    </citation>
    <scope>NUCLEOTIDE SEQUENCE</scope>
    <source>
        <strain evidence="2">KCTC 23224</strain>
    </source>
</reference>
<dbReference type="RefSeq" id="WP_189578663.1">
    <property type="nucleotide sequence ID" value="NZ_BMYF01000001.1"/>
</dbReference>
<protein>
    <submittedName>
        <fullName evidence="2">Uncharacterized protein</fullName>
    </submittedName>
</protein>
<comment type="caution">
    <text evidence="2">The sequence shown here is derived from an EMBL/GenBank/DDBJ whole genome shotgun (WGS) entry which is preliminary data.</text>
</comment>
<dbReference type="EMBL" id="BMYF01000001">
    <property type="protein sequence ID" value="GHB25669.1"/>
    <property type="molecule type" value="Genomic_DNA"/>
</dbReference>
<feature type="chain" id="PRO_5035165077" evidence="1">
    <location>
        <begin position="22"/>
        <end position="171"/>
    </location>
</feature>
<gene>
    <name evidence="2" type="ORF">GCM10008106_03060</name>
</gene>
<keyword evidence="3" id="KW-1185">Reference proteome</keyword>
<keyword evidence="1" id="KW-0732">Signal</keyword>
<name>A0A8J3CTZ0_9BACT</name>
<evidence type="ECO:0000313" key="2">
    <source>
        <dbReference type="EMBL" id="GHB25669.1"/>
    </source>
</evidence>
<dbReference type="Proteomes" id="UP000642809">
    <property type="component" value="Unassembled WGS sequence"/>
</dbReference>
<accession>A0A8J3CTZ0</accession>